<dbReference type="EMBL" id="LIZT01000011">
    <property type="protein sequence ID" value="KPJ50860.1"/>
    <property type="molecule type" value="Genomic_DNA"/>
</dbReference>
<dbReference type="Proteomes" id="UP000051124">
    <property type="component" value="Unassembled WGS sequence"/>
</dbReference>
<gene>
    <name evidence="4" type="ORF">AMJ40_01650</name>
</gene>
<dbReference type="SUPFAM" id="SSF55729">
    <property type="entry name" value="Acyl-CoA N-acyltransferases (Nat)"/>
    <property type="match status" value="1"/>
</dbReference>
<dbReference type="InterPro" id="IPR050832">
    <property type="entry name" value="Bact_Acetyltransf"/>
</dbReference>
<keyword evidence="1" id="KW-0808">Transferase</keyword>
<accession>A0A0S7WMN8</accession>
<dbReference type="CDD" id="cd04301">
    <property type="entry name" value="NAT_SF"/>
    <property type="match status" value="1"/>
</dbReference>
<dbReference type="InterPro" id="IPR000182">
    <property type="entry name" value="GNAT_dom"/>
</dbReference>
<dbReference type="PANTHER" id="PTHR43877">
    <property type="entry name" value="AMINOALKYLPHOSPHONATE N-ACETYLTRANSFERASE-RELATED-RELATED"/>
    <property type="match status" value="1"/>
</dbReference>
<sequence length="145" mass="16409">MKIAFALRRATAKDASQIACLLEELGYPRATHFYRSKIATLSRSRSDVVIVAENSGKVIGMAHLHTAEMIHEAGRLGRIMALVVQRRFRRLGVGRELMRHLESTCRSAGCVKVEVTSGDQRKGAHEFYRKLGYVEKPKRFVKRLV</sequence>
<organism evidence="4 5">
    <name type="scientific">candidate division TA06 bacterium DG_26</name>
    <dbReference type="NCBI Taxonomy" id="1703771"/>
    <lineage>
        <taxon>Bacteria</taxon>
        <taxon>Bacteria division TA06</taxon>
    </lineage>
</organism>
<comment type="caution">
    <text evidence="4">The sequence shown here is derived from an EMBL/GenBank/DDBJ whole genome shotgun (WGS) entry which is preliminary data.</text>
</comment>
<dbReference type="Pfam" id="PF00583">
    <property type="entry name" value="Acetyltransf_1"/>
    <property type="match status" value="1"/>
</dbReference>
<evidence type="ECO:0000259" key="3">
    <source>
        <dbReference type="PROSITE" id="PS51186"/>
    </source>
</evidence>
<name>A0A0S7WMN8_UNCT6</name>
<evidence type="ECO:0000256" key="2">
    <source>
        <dbReference type="ARBA" id="ARBA00023315"/>
    </source>
</evidence>
<evidence type="ECO:0000256" key="1">
    <source>
        <dbReference type="ARBA" id="ARBA00022679"/>
    </source>
</evidence>
<dbReference type="Gene3D" id="3.40.630.30">
    <property type="match status" value="1"/>
</dbReference>
<dbReference type="InterPro" id="IPR016181">
    <property type="entry name" value="Acyl_CoA_acyltransferase"/>
</dbReference>
<proteinExistence type="predicted"/>
<dbReference type="PROSITE" id="PS51186">
    <property type="entry name" value="GNAT"/>
    <property type="match status" value="1"/>
</dbReference>
<evidence type="ECO:0000313" key="4">
    <source>
        <dbReference type="EMBL" id="KPJ50860.1"/>
    </source>
</evidence>
<keyword evidence="2" id="KW-0012">Acyltransferase</keyword>
<feature type="domain" description="N-acetyltransferase" evidence="3">
    <location>
        <begin position="5"/>
        <end position="145"/>
    </location>
</feature>
<dbReference type="AlphaFoldDB" id="A0A0S7WMN8"/>
<protein>
    <recommendedName>
        <fullName evidence="3">N-acetyltransferase domain-containing protein</fullName>
    </recommendedName>
</protein>
<dbReference type="GO" id="GO:0016747">
    <property type="term" value="F:acyltransferase activity, transferring groups other than amino-acyl groups"/>
    <property type="evidence" value="ECO:0007669"/>
    <property type="project" value="InterPro"/>
</dbReference>
<evidence type="ECO:0000313" key="5">
    <source>
        <dbReference type="Proteomes" id="UP000051124"/>
    </source>
</evidence>
<reference evidence="4 5" key="1">
    <citation type="journal article" date="2015" name="Microbiome">
        <title>Genomic resolution of linkages in carbon, nitrogen, and sulfur cycling among widespread estuary sediment bacteria.</title>
        <authorList>
            <person name="Baker B.J."/>
            <person name="Lazar C.S."/>
            <person name="Teske A.P."/>
            <person name="Dick G.J."/>
        </authorList>
    </citation>
    <scope>NUCLEOTIDE SEQUENCE [LARGE SCALE GENOMIC DNA]</scope>
    <source>
        <strain evidence="4">DG_26</strain>
    </source>
</reference>